<proteinExistence type="predicted"/>
<dbReference type="PANTHER" id="PTHR43781">
    <property type="entry name" value="SACCHAROPINE DEHYDROGENASE"/>
    <property type="match status" value="1"/>
</dbReference>
<dbReference type="InterPro" id="IPR005097">
    <property type="entry name" value="Sacchrp_dh_NADP-bd"/>
</dbReference>
<sequence>MATVSSLSIRAGSTGADLSGPQGYIRSAPRDDWPYLRLFNRLYMKKIMIFGATGYTGSMIAGHALEAGLQIIIAGRDREKLVAMASKLGVGFRVLSLDDPDTIDAALKEVDVLINCAGPFIHTARPLMKAAIRQRVHYLDVAAELESYRLADAFDEAAAAAGVMLLPGCGGSVAMLGCLAALAADSIKNPARILLALHVTGQMSRGSAISAAENSSVECLIRRNGSLVRRETTELQNFDFGKGPLACFPVTLPDVITVWKATAIPDIETFVHVSGGGFPEGNLADLPDGPTAEEREVSRYQAVAEALNAEGETLRLVLDTVNGYSFTALAAVEAGRRVLAGECLPGFQTPAVLFGKYFAETIADTRIMASD</sequence>
<dbReference type="Gene3D" id="3.40.50.720">
    <property type="entry name" value="NAD(P)-binding Rossmann-like Domain"/>
    <property type="match status" value="1"/>
</dbReference>
<keyword evidence="3" id="KW-1185">Reference proteome</keyword>
<reference evidence="2 3" key="1">
    <citation type="submission" date="2019-06" db="EMBL/GenBank/DDBJ databases">
        <title>Pantoea dispersa Assembly.</title>
        <authorList>
            <person name="Wang J."/>
        </authorList>
    </citation>
    <scope>NUCLEOTIDE SEQUENCE [LARGE SCALE GENOMIC DNA]</scope>
    <source>
        <strain evidence="3">bio</strain>
    </source>
</reference>
<evidence type="ECO:0000259" key="1">
    <source>
        <dbReference type="Pfam" id="PF03435"/>
    </source>
</evidence>
<gene>
    <name evidence="2" type="ORF">FK492_20120</name>
</gene>
<dbReference type="PANTHER" id="PTHR43781:SF1">
    <property type="entry name" value="SACCHAROPINE DEHYDROGENASE"/>
    <property type="match status" value="1"/>
</dbReference>
<dbReference type="EMBL" id="VICF01000010">
    <property type="protein sequence ID" value="TQC70023.1"/>
    <property type="molecule type" value="Genomic_DNA"/>
</dbReference>
<dbReference type="Pfam" id="PF03435">
    <property type="entry name" value="Sacchrp_dh_NADP"/>
    <property type="match status" value="1"/>
</dbReference>
<name>A0ABY2ZT41_9GAMM</name>
<comment type="caution">
    <text evidence="2">The sequence shown here is derived from an EMBL/GenBank/DDBJ whole genome shotgun (WGS) entry which is preliminary data.</text>
</comment>
<accession>A0ABY2ZT41</accession>
<dbReference type="Proteomes" id="UP000319715">
    <property type="component" value="Unassembled WGS sequence"/>
</dbReference>
<feature type="domain" description="Saccharopine dehydrogenase NADP binding" evidence="1">
    <location>
        <begin position="47"/>
        <end position="164"/>
    </location>
</feature>
<dbReference type="SUPFAM" id="SSF51735">
    <property type="entry name" value="NAD(P)-binding Rossmann-fold domains"/>
    <property type="match status" value="1"/>
</dbReference>
<protein>
    <submittedName>
        <fullName evidence="2">NAD-dependent epimerase/dehydratase family protein</fullName>
    </submittedName>
</protein>
<evidence type="ECO:0000313" key="3">
    <source>
        <dbReference type="Proteomes" id="UP000319715"/>
    </source>
</evidence>
<evidence type="ECO:0000313" key="2">
    <source>
        <dbReference type="EMBL" id="TQC70023.1"/>
    </source>
</evidence>
<dbReference type="InterPro" id="IPR036291">
    <property type="entry name" value="NAD(P)-bd_dom_sf"/>
</dbReference>
<organism evidence="2 3">
    <name type="scientific">Pantoea dispersa</name>
    <dbReference type="NCBI Taxonomy" id="59814"/>
    <lineage>
        <taxon>Bacteria</taxon>
        <taxon>Pseudomonadati</taxon>
        <taxon>Pseudomonadota</taxon>
        <taxon>Gammaproteobacteria</taxon>
        <taxon>Enterobacterales</taxon>
        <taxon>Erwiniaceae</taxon>
        <taxon>Pantoea</taxon>
    </lineage>
</organism>